<protein>
    <submittedName>
        <fullName evidence="1">Uncharacterized protein</fullName>
    </submittedName>
</protein>
<comment type="caution">
    <text evidence="1">The sequence shown here is derived from an EMBL/GenBank/DDBJ whole genome shotgun (WGS) entry which is preliminary data.</text>
</comment>
<keyword evidence="2" id="KW-1185">Reference proteome</keyword>
<organism evidence="1 2">
    <name type="scientific">Actinocorallia aurantiaca</name>
    <dbReference type="NCBI Taxonomy" id="46204"/>
    <lineage>
        <taxon>Bacteria</taxon>
        <taxon>Bacillati</taxon>
        <taxon>Actinomycetota</taxon>
        <taxon>Actinomycetes</taxon>
        <taxon>Streptosporangiales</taxon>
        <taxon>Thermomonosporaceae</taxon>
        <taxon>Actinocorallia</taxon>
    </lineage>
</organism>
<dbReference type="EMBL" id="BAAATZ010000006">
    <property type="protein sequence ID" value="GAA2723142.1"/>
    <property type="molecule type" value="Genomic_DNA"/>
</dbReference>
<evidence type="ECO:0000313" key="2">
    <source>
        <dbReference type="Proteomes" id="UP001501842"/>
    </source>
</evidence>
<evidence type="ECO:0000313" key="1">
    <source>
        <dbReference type="EMBL" id="GAA2723142.1"/>
    </source>
</evidence>
<accession>A0ABN3U2F9</accession>
<gene>
    <name evidence="1" type="ORF">GCM10010439_17700</name>
</gene>
<dbReference type="Proteomes" id="UP001501842">
    <property type="component" value="Unassembled WGS sequence"/>
</dbReference>
<dbReference type="RefSeq" id="WP_344449749.1">
    <property type="nucleotide sequence ID" value="NZ_BAAATZ010000006.1"/>
</dbReference>
<proteinExistence type="predicted"/>
<name>A0ABN3U2F9_9ACTN</name>
<sequence length="218" mass="23161">MSDGQIQLVIDLPDHGAGELGQFAQGVLNECREAGPAEEARLFLGLNTMPDPPAPFPGYIRFSAVPGAWAACGGNLTTFLEAAAWSLRSQPPPPGSAFSPDHHRIQALLRQDSIAMSYPAYLVLPGEDPAGRAILDNLAEGYLLPEDLELSPGARPAEPVWALDRAGTRLVLSQPPGTADGTPLVLRADDALGKGAVIFDLLADILDAQYTWIRKVFG</sequence>
<reference evidence="1 2" key="1">
    <citation type="journal article" date="2019" name="Int. J. Syst. Evol. Microbiol.">
        <title>The Global Catalogue of Microorganisms (GCM) 10K type strain sequencing project: providing services to taxonomists for standard genome sequencing and annotation.</title>
        <authorList>
            <consortium name="The Broad Institute Genomics Platform"/>
            <consortium name="The Broad Institute Genome Sequencing Center for Infectious Disease"/>
            <person name="Wu L."/>
            <person name="Ma J."/>
        </authorList>
    </citation>
    <scope>NUCLEOTIDE SEQUENCE [LARGE SCALE GENOMIC DNA]</scope>
    <source>
        <strain evidence="1 2">JCM 8201</strain>
    </source>
</reference>